<gene>
    <name evidence="2" type="ORF">ACFQ3T_34210</name>
</gene>
<accession>A0ABW3R5K1</accession>
<keyword evidence="3" id="KW-1185">Reference proteome</keyword>
<keyword evidence="1" id="KW-0175">Coiled coil</keyword>
<evidence type="ECO:0000313" key="3">
    <source>
        <dbReference type="Proteomes" id="UP001597168"/>
    </source>
</evidence>
<dbReference type="EMBL" id="JBHTLK010000343">
    <property type="protein sequence ID" value="MFD1152215.1"/>
    <property type="molecule type" value="Genomic_DNA"/>
</dbReference>
<organism evidence="2 3">
    <name type="scientific">Saccharothrix hoggarensis</name>
    <dbReference type="NCBI Taxonomy" id="913853"/>
    <lineage>
        <taxon>Bacteria</taxon>
        <taxon>Bacillati</taxon>
        <taxon>Actinomycetota</taxon>
        <taxon>Actinomycetes</taxon>
        <taxon>Pseudonocardiales</taxon>
        <taxon>Pseudonocardiaceae</taxon>
        <taxon>Saccharothrix</taxon>
    </lineage>
</organism>
<comment type="caution">
    <text evidence="2">The sequence shown here is derived from an EMBL/GenBank/DDBJ whole genome shotgun (WGS) entry which is preliminary data.</text>
</comment>
<name>A0ABW3R5K1_9PSEU</name>
<feature type="coiled-coil region" evidence="1">
    <location>
        <begin position="127"/>
        <end position="183"/>
    </location>
</feature>
<proteinExistence type="predicted"/>
<evidence type="ECO:0000313" key="2">
    <source>
        <dbReference type="EMBL" id="MFD1152215.1"/>
    </source>
</evidence>
<feature type="coiled-coil region" evidence="1">
    <location>
        <begin position="45"/>
        <end position="72"/>
    </location>
</feature>
<reference evidence="3" key="1">
    <citation type="journal article" date="2019" name="Int. J. Syst. Evol. Microbiol.">
        <title>The Global Catalogue of Microorganisms (GCM) 10K type strain sequencing project: providing services to taxonomists for standard genome sequencing and annotation.</title>
        <authorList>
            <consortium name="The Broad Institute Genomics Platform"/>
            <consortium name="The Broad Institute Genome Sequencing Center for Infectious Disease"/>
            <person name="Wu L."/>
            <person name="Ma J."/>
        </authorList>
    </citation>
    <scope>NUCLEOTIDE SEQUENCE [LARGE SCALE GENOMIC DNA]</scope>
    <source>
        <strain evidence="3">CCUG 60214</strain>
    </source>
</reference>
<dbReference type="Proteomes" id="UP001597168">
    <property type="component" value="Unassembled WGS sequence"/>
</dbReference>
<sequence>MTAVDGDLVPLRADFDVVWRGYDRGQVRHYVDGVEAELGVLAVDRDAAVARADDLARQLETARAEIRVLREHIDRICRTPVEPHALTERLRRMVELAHDEAAEITERARAVAENHWATAEHAAARLRERSERLVDDLDVRRREAEAEHRALMRRAREQVVAAEREAEQRRRELDARAEALREEVRADFEVAMAARRAEAMAAMAEEEA</sequence>
<protein>
    <submittedName>
        <fullName evidence="2">Cellulose-binding protein</fullName>
    </submittedName>
</protein>
<evidence type="ECO:0000256" key="1">
    <source>
        <dbReference type="SAM" id="Coils"/>
    </source>
</evidence>
<feature type="non-terminal residue" evidence="2">
    <location>
        <position position="208"/>
    </location>
</feature>